<comment type="caution">
    <text evidence="3">The sequence shown here is derived from an EMBL/GenBank/DDBJ whole genome shotgun (WGS) entry which is preliminary data.</text>
</comment>
<evidence type="ECO:0008006" key="6">
    <source>
        <dbReference type="Google" id="ProtNLM"/>
    </source>
</evidence>
<gene>
    <name evidence="2" type="ORF">FHS52_002813</name>
    <name evidence="3" type="ORF">GRI59_13775</name>
</gene>
<name>A0A6I4UQB6_9SPHN</name>
<dbReference type="OrthoDB" id="7390937at2"/>
<feature type="chain" id="PRO_5026189141" description="ABC transporter" evidence="1">
    <location>
        <begin position="28"/>
        <end position="268"/>
    </location>
</feature>
<dbReference type="Proteomes" id="UP000430021">
    <property type="component" value="Unassembled WGS sequence"/>
</dbReference>
<dbReference type="AlphaFoldDB" id="A0A6I4UQB6"/>
<evidence type="ECO:0000256" key="1">
    <source>
        <dbReference type="SAM" id="SignalP"/>
    </source>
</evidence>
<organism evidence="3 4">
    <name type="scientific">Erythrobacter ramosus</name>
    <dbReference type="NCBI Taxonomy" id="35811"/>
    <lineage>
        <taxon>Bacteria</taxon>
        <taxon>Pseudomonadati</taxon>
        <taxon>Pseudomonadota</taxon>
        <taxon>Alphaproteobacteria</taxon>
        <taxon>Sphingomonadales</taxon>
        <taxon>Erythrobacteraceae</taxon>
        <taxon>Erythrobacter/Porphyrobacter group</taxon>
        <taxon>Erythrobacter</taxon>
    </lineage>
</organism>
<dbReference type="RefSeq" id="WP_160761820.1">
    <property type="nucleotide sequence ID" value="NZ_BAAADZ010000011.1"/>
</dbReference>
<keyword evidence="5" id="KW-1185">Reference proteome</keyword>
<reference evidence="2 5" key="2">
    <citation type="submission" date="2020-08" db="EMBL/GenBank/DDBJ databases">
        <title>Genomic Encyclopedia of Type Strains, Phase IV (KMG-IV): sequencing the most valuable type-strain genomes for metagenomic binning, comparative biology and taxonomic classification.</title>
        <authorList>
            <person name="Goeker M."/>
        </authorList>
    </citation>
    <scope>NUCLEOTIDE SEQUENCE [LARGE SCALE GENOMIC DNA]</scope>
    <source>
        <strain evidence="2 5">DSM 8510</strain>
    </source>
</reference>
<proteinExistence type="predicted"/>
<accession>A0A6I4UQB6</accession>
<evidence type="ECO:0000313" key="3">
    <source>
        <dbReference type="EMBL" id="MXP39673.1"/>
    </source>
</evidence>
<keyword evidence="1" id="KW-0732">Signal</keyword>
<sequence length="268" mass="27496">MSPLSNSIRAALSAVLLGLSACSASPAATDTETGTSTSAEVVDPPAIRMGLMSSLPLYWPLGADLAAIAQGQGQVPWQRTALARSYALEPLDTLSPIPALAADQPDLDPLSGLRRIAIIQPRGLSASDNVALDRWVRAGGRLLLVLDPALTGEYDLPLGDPRRPVDTALIPPVVARWGLAVSFDEDQAGSVTTARLGETALPLALSGAVAITDPKAADCTLLANGAAARCRVGKGEVTLIADAALFEHQELAGEGGATMRAVIAGALQ</sequence>
<protein>
    <recommendedName>
        <fullName evidence="6">ABC transporter</fullName>
    </recommendedName>
</protein>
<feature type="signal peptide" evidence="1">
    <location>
        <begin position="1"/>
        <end position="27"/>
    </location>
</feature>
<dbReference type="EMBL" id="WTYB01000003">
    <property type="protein sequence ID" value="MXP39673.1"/>
    <property type="molecule type" value="Genomic_DNA"/>
</dbReference>
<reference evidence="3 4" key="1">
    <citation type="submission" date="2019-12" db="EMBL/GenBank/DDBJ databases">
        <title>Genomic-based taxomic classification of the family Erythrobacteraceae.</title>
        <authorList>
            <person name="Xu L."/>
        </authorList>
    </citation>
    <scope>NUCLEOTIDE SEQUENCE [LARGE SCALE GENOMIC DNA]</scope>
    <source>
        <strain evidence="3 4">JCM 10282</strain>
    </source>
</reference>
<dbReference type="EMBL" id="JACICE010000003">
    <property type="protein sequence ID" value="MBB3776821.1"/>
    <property type="molecule type" value="Genomic_DNA"/>
</dbReference>
<evidence type="ECO:0000313" key="4">
    <source>
        <dbReference type="Proteomes" id="UP000430021"/>
    </source>
</evidence>
<evidence type="ECO:0000313" key="5">
    <source>
        <dbReference type="Proteomes" id="UP000548685"/>
    </source>
</evidence>
<evidence type="ECO:0000313" key="2">
    <source>
        <dbReference type="EMBL" id="MBB3776821.1"/>
    </source>
</evidence>
<dbReference type="Proteomes" id="UP000548685">
    <property type="component" value="Unassembled WGS sequence"/>
</dbReference>